<dbReference type="GO" id="GO:0006508">
    <property type="term" value="P:proteolysis"/>
    <property type="evidence" value="ECO:0007669"/>
    <property type="project" value="InterPro"/>
</dbReference>
<dbReference type="AlphaFoldDB" id="T0QAA3"/>
<organism evidence="6 7">
    <name type="scientific">Saprolegnia diclina (strain VS20)</name>
    <dbReference type="NCBI Taxonomy" id="1156394"/>
    <lineage>
        <taxon>Eukaryota</taxon>
        <taxon>Sar</taxon>
        <taxon>Stramenopiles</taxon>
        <taxon>Oomycota</taxon>
        <taxon>Saprolegniomycetes</taxon>
        <taxon>Saprolegniales</taxon>
        <taxon>Saprolegniaceae</taxon>
        <taxon>Saprolegnia</taxon>
    </lineage>
</organism>
<evidence type="ECO:0000256" key="4">
    <source>
        <dbReference type="SAM" id="SignalP"/>
    </source>
</evidence>
<dbReference type="PROSITE" id="PS50948">
    <property type="entry name" value="PAN"/>
    <property type="match status" value="3"/>
</dbReference>
<gene>
    <name evidence="6" type="ORF">SDRG_10761</name>
</gene>
<feature type="region of interest" description="Disordered" evidence="3">
    <location>
        <begin position="172"/>
        <end position="194"/>
    </location>
</feature>
<dbReference type="EMBL" id="JH767168">
    <property type="protein sequence ID" value="EQC31591.1"/>
    <property type="molecule type" value="Genomic_DNA"/>
</dbReference>
<keyword evidence="7" id="KW-1185">Reference proteome</keyword>
<evidence type="ECO:0000313" key="6">
    <source>
        <dbReference type="EMBL" id="EQC31591.1"/>
    </source>
</evidence>
<dbReference type="PANTHER" id="PTHR33946">
    <property type="match status" value="1"/>
</dbReference>
<dbReference type="CDD" id="cd01100">
    <property type="entry name" value="APPLE_Factor_XI_like"/>
    <property type="match status" value="4"/>
</dbReference>
<dbReference type="Gene3D" id="3.50.4.10">
    <property type="entry name" value="Hepatocyte Growth Factor"/>
    <property type="match status" value="5"/>
</dbReference>
<dbReference type="OrthoDB" id="72083at2759"/>
<dbReference type="InParanoid" id="T0QAA3"/>
<keyword evidence="2" id="KW-1015">Disulfide bond</keyword>
<dbReference type="InterPro" id="IPR000177">
    <property type="entry name" value="Apple"/>
</dbReference>
<feature type="chain" id="PRO_5004570026" description="Apple domain-containing protein" evidence="4">
    <location>
        <begin position="21"/>
        <end position="1030"/>
    </location>
</feature>
<dbReference type="RefSeq" id="XP_008614990.1">
    <property type="nucleotide sequence ID" value="XM_008616768.1"/>
</dbReference>
<evidence type="ECO:0000256" key="1">
    <source>
        <dbReference type="ARBA" id="ARBA00022737"/>
    </source>
</evidence>
<protein>
    <recommendedName>
        <fullName evidence="5">Apple domain-containing protein</fullName>
    </recommendedName>
</protein>
<name>T0QAA3_SAPDV</name>
<dbReference type="SMART" id="SM00223">
    <property type="entry name" value="APPLE"/>
    <property type="match status" value="5"/>
</dbReference>
<evidence type="ECO:0000259" key="5">
    <source>
        <dbReference type="PROSITE" id="PS50948"/>
    </source>
</evidence>
<feature type="domain" description="Apple" evidence="5">
    <location>
        <begin position="25"/>
        <end position="101"/>
    </location>
</feature>
<dbReference type="Pfam" id="PF14295">
    <property type="entry name" value="PAN_4"/>
    <property type="match status" value="5"/>
</dbReference>
<dbReference type="VEuPathDB" id="FungiDB:SDRG_10761"/>
<feature type="domain" description="Apple" evidence="5">
    <location>
        <begin position="273"/>
        <end position="348"/>
    </location>
</feature>
<reference evidence="6 7" key="1">
    <citation type="submission" date="2012-04" db="EMBL/GenBank/DDBJ databases">
        <title>The Genome Sequence of Saprolegnia declina VS20.</title>
        <authorList>
            <consortium name="The Broad Institute Genome Sequencing Platform"/>
            <person name="Russ C."/>
            <person name="Nusbaum C."/>
            <person name="Tyler B."/>
            <person name="van West P."/>
            <person name="Dieguez-Uribeondo J."/>
            <person name="de Bruijn I."/>
            <person name="Tripathy S."/>
            <person name="Jiang R."/>
            <person name="Young S.K."/>
            <person name="Zeng Q."/>
            <person name="Gargeya S."/>
            <person name="Fitzgerald M."/>
            <person name="Haas B."/>
            <person name="Abouelleil A."/>
            <person name="Alvarado L."/>
            <person name="Arachchi H.M."/>
            <person name="Berlin A."/>
            <person name="Chapman S.B."/>
            <person name="Goldberg J."/>
            <person name="Griggs A."/>
            <person name="Gujja S."/>
            <person name="Hansen M."/>
            <person name="Howarth C."/>
            <person name="Imamovic A."/>
            <person name="Larimer J."/>
            <person name="McCowen C."/>
            <person name="Montmayeur A."/>
            <person name="Murphy C."/>
            <person name="Neiman D."/>
            <person name="Pearson M."/>
            <person name="Priest M."/>
            <person name="Roberts A."/>
            <person name="Saif S."/>
            <person name="Shea T."/>
            <person name="Sisk P."/>
            <person name="Sykes S."/>
            <person name="Wortman J."/>
            <person name="Nusbaum C."/>
            <person name="Birren B."/>
        </authorList>
    </citation>
    <scope>NUCLEOTIDE SEQUENCE [LARGE SCALE GENOMIC DNA]</scope>
    <source>
        <strain evidence="6 7">VS20</strain>
    </source>
</reference>
<feature type="signal peptide" evidence="4">
    <location>
        <begin position="1"/>
        <end position="20"/>
    </location>
</feature>
<evidence type="ECO:0000256" key="2">
    <source>
        <dbReference type="ARBA" id="ARBA00023157"/>
    </source>
</evidence>
<dbReference type="PANTHER" id="PTHR33946:SF4">
    <property type="entry name" value="COAGULATION FACTOR XI"/>
    <property type="match status" value="1"/>
</dbReference>
<keyword evidence="4" id="KW-0732">Signal</keyword>
<keyword evidence="1" id="KW-0677">Repeat</keyword>
<dbReference type="GeneID" id="19951488"/>
<evidence type="ECO:0000313" key="7">
    <source>
        <dbReference type="Proteomes" id="UP000030762"/>
    </source>
</evidence>
<dbReference type="Proteomes" id="UP000030762">
    <property type="component" value="Unassembled WGS sequence"/>
</dbReference>
<dbReference type="Pfam" id="PF00024">
    <property type="entry name" value="PAN_1"/>
    <property type="match status" value="2"/>
</dbReference>
<feature type="compositionally biased region" description="Pro residues" evidence="3">
    <location>
        <begin position="176"/>
        <end position="190"/>
    </location>
</feature>
<dbReference type="GO" id="GO:0005576">
    <property type="term" value="C:extracellular region"/>
    <property type="evidence" value="ECO:0007669"/>
    <property type="project" value="InterPro"/>
</dbReference>
<feature type="domain" description="Apple" evidence="5">
    <location>
        <begin position="194"/>
        <end position="264"/>
    </location>
</feature>
<proteinExistence type="predicted"/>
<evidence type="ECO:0000256" key="3">
    <source>
        <dbReference type="SAM" id="MobiDB-lite"/>
    </source>
</evidence>
<accession>T0QAA3</accession>
<dbReference type="InterPro" id="IPR003609">
    <property type="entry name" value="Pan_app"/>
</dbReference>
<dbReference type="OMA" id="NDCEATP"/>
<sequence>MRMLATYFALLATTVAVVSAATSTCSAIIENTDLPGNDLSTTARPTADGCCADCVATQGCKAYVWVARNGGVCLLKSGASFSSPYTGARASILTPPLTGSCPVTEANTDYPGNDLGRTQRASIGLCCNDCEATPGCARFVYFGGDCILKSGGGAKGTYPGAIASSFVPANSTAAPTPAPTPAPAPGPTAPPGTCAPILDNTDYPGFDISQTTQATAEACCDDCYANLNCKAFVWNPAGYCILKSGKGAVSSYPGARASTIPSRIPPPPTMVGCNPIANNMDIEGNDLTSTFQSAAESCCADCTGTPGCRAFVFDSAGGVCYLKTAGGTLVPTTGMQASVLPVANPATCDALPKDIDYPGNDVAQTYRTQWSDCCQDCADNTDCTVYVWSTDDGGTCYLKNAKSPTVSAPGSFAGAIVRKVKPPPVTPPSAASKVVAGAYGAYPSPTTAFAYVPNSQWVPLTEEGSVGGVDIFQKFPLPTPEEMEAMHVATPQPLLEATTNTYYFPLVQSMGECAVMSSSTGYNFFTYVTSTQICVVHNFMSATVSYALHPSQPAKVLTQVPSSDFVLGTNTSTASLAACQAACGNLATCATVTFAGTTCTYFGPASSKVGVIAGWVHDPIKWNEVPGSMQYVTMTQRTVPLTGATTAASSTSKTVAACASAALSKKVSLFTFDTSASACLLVTLPKASATTTLYLYNYPTSPLVLAGQALPAGATTTVAATSGTECQKLCVPSSSGCIGAAFDTASKSCVLYLATYAASTTVGWVVPTTLPTAVAAPTSVDLYINAHQDDHELFMSAKLYDSFRNPSAKIVMIYTSAGDAGATNGWWQARELGTLASAQTFVKLFGLYSPVRTSTTVTVNGHVITKVVMGNAIHYFLRLPEGGMTSLPTKKTSPVDKSSESYANVAALRTTVMAIVKLEAKGFSNVVVNSQQFADVDHVLHAMTGQLVSDGLTADATLNKCVTRNFFWGYQHWLDSINMVDPSLTEQRNIWWALHSAIVKQYPGSSPWYDHVQALGRQYLASTVAGTGTC</sequence>